<evidence type="ECO:0000313" key="9">
    <source>
        <dbReference type="EMBL" id="EEH57751.1"/>
    </source>
</evidence>
<dbReference type="eggNOG" id="KOG0033">
    <property type="taxonomic scope" value="Eukaryota"/>
</dbReference>
<dbReference type="Pfam" id="PF00069">
    <property type="entry name" value="Pkinase"/>
    <property type="match status" value="1"/>
</dbReference>
<feature type="compositionally biased region" description="Low complexity" evidence="7">
    <location>
        <begin position="54"/>
        <end position="78"/>
    </location>
</feature>
<evidence type="ECO:0000313" key="10">
    <source>
        <dbReference type="Proteomes" id="UP000001876"/>
    </source>
</evidence>
<gene>
    <name evidence="9" type="ORF">MICPUCDRAFT_33041</name>
</gene>
<dbReference type="InterPro" id="IPR000719">
    <property type="entry name" value="Prot_kinase_dom"/>
</dbReference>
<dbReference type="GO" id="GO:0005524">
    <property type="term" value="F:ATP binding"/>
    <property type="evidence" value="ECO:0007669"/>
    <property type="project" value="UniProtKB-UniRule"/>
</dbReference>
<evidence type="ECO:0000256" key="7">
    <source>
        <dbReference type="SAM" id="MobiDB-lite"/>
    </source>
</evidence>
<reference evidence="9 10" key="1">
    <citation type="journal article" date="2009" name="Science">
        <title>Green evolution and dynamic adaptations revealed by genomes of the marine picoeukaryotes Micromonas.</title>
        <authorList>
            <person name="Worden A.Z."/>
            <person name="Lee J.H."/>
            <person name="Mock T."/>
            <person name="Rouze P."/>
            <person name="Simmons M.P."/>
            <person name="Aerts A.L."/>
            <person name="Allen A.E."/>
            <person name="Cuvelier M.L."/>
            <person name="Derelle E."/>
            <person name="Everett M.V."/>
            <person name="Foulon E."/>
            <person name="Grimwood J."/>
            <person name="Gundlach H."/>
            <person name="Henrissat B."/>
            <person name="Napoli C."/>
            <person name="McDonald S.M."/>
            <person name="Parker M.S."/>
            <person name="Rombauts S."/>
            <person name="Salamov A."/>
            <person name="Von Dassow P."/>
            <person name="Badger J.H."/>
            <person name="Coutinho P.M."/>
            <person name="Demir E."/>
            <person name="Dubchak I."/>
            <person name="Gentemann C."/>
            <person name="Eikrem W."/>
            <person name="Gready J.E."/>
            <person name="John U."/>
            <person name="Lanier W."/>
            <person name="Lindquist E.A."/>
            <person name="Lucas S."/>
            <person name="Mayer K.F."/>
            <person name="Moreau H."/>
            <person name="Not F."/>
            <person name="Otillar R."/>
            <person name="Panaud O."/>
            <person name="Pangilinan J."/>
            <person name="Paulsen I."/>
            <person name="Piegu B."/>
            <person name="Poliakov A."/>
            <person name="Robbens S."/>
            <person name="Schmutz J."/>
            <person name="Toulza E."/>
            <person name="Wyss T."/>
            <person name="Zelensky A."/>
            <person name="Zhou K."/>
            <person name="Armbrust E.V."/>
            <person name="Bhattacharya D."/>
            <person name="Goodenough U.W."/>
            <person name="Van de Peer Y."/>
            <person name="Grigoriev I.V."/>
        </authorList>
    </citation>
    <scope>NUCLEOTIDE SEQUENCE [LARGE SCALE GENOMIC DNA]</scope>
    <source>
        <strain evidence="9 10">CCMP1545</strain>
    </source>
</reference>
<dbReference type="GeneID" id="9683605"/>
<dbReference type="OrthoDB" id="10260894at2759"/>
<name>C1MQQ5_MICPC</name>
<organism evidence="10">
    <name type="scientific">Micromonas pusilla (strain CCMP1545)</name>
    <name type="common">Picoplanktonic green alga</name>
    <dbReference type="NCBI Taxonomy" id="564608"/>
    <lineage>
        <taxon>Eukaryota</taxon>
        <taxon>Viridiplantae</taxon>
        <taxon>Chlorophyta</taxon>
        <taxon>Mamiellophyceae</taxon>
        <taxon>Mamiellales</taxon>
        <taxon>Mamiellaceae</taxon>
        <taxon>Micromonas</taxon>
    </lineage>
</organism>
<dbReference type="SUPFAM" id="SSF56112">
    <property type="entry name" value="Protein kinase-like (PK-like)"/>
    <property type="match status" value="1"/>
</dbReference>
<comment type="similarity">
    <text evidence="6">Belongs to the protein kinase superfamily.</text>
</comment>
<dbReference type="STRING" id="564608.C1MQQ5"/>
<feature type="non-terminal residue" evidence="9">
    <location>
        <position position="403"/>
    </location>
</feature>
<dbReference type="PANTHER" id="PTHR24347">
    <property type="entry name" value="SERINE/THREONINE-PROTEIN KINASE"/>
    <property type="match status" value="1"/>
</dbReference>
<dbReference type="RefSeq" id="XP_003057800.1">
    <property type="nucleotide sequence ID" value="XM_003057754.1"/>
</dbReference>
<evidence type="ECO:0000256" key="1">
    <source>
        <dbReference type="ARBA" id="ARBA00022679"/>
    </source>
</evidence>
<evidence type="ECO:0000256" key="5">
    <source>
        <dbReference type="PROSITE-ProRule" id="PRU10141"/>
    </source>
</evidence>
<keyword evidence="10" id="KW-1185">Reference proteome</keyword>
<keyword evidence="6" id="KW-0723">Serine/threonine-protein kinase</keyword>
<proteinExistence type="inferred from homology"/>
<keyword evidence="1" id="KW-0808">Transferase</keyword>
<dbReference type="PROSITE" id="PS50011">
    <property type="entry name" value="PROTEIN_KINASE_DOM"/>
    <property type="match status" value="1"/>
</dbReference>
<evidence type="ECO:0000259" key="8">
    <source>
        <dbReference type="PROSITE" id="PS50011"/>
    </source>
</evidence>
<feature type="region of interest" description="Disordered" evidence="7">
    <location>
        <begin position="1"/>
        <end position="78"/>
    </location>
</feature>
<dbReference type="PROSITE" id="PS00108">
    <property type="entry name" value="PROTEIN_KINASE_ST"/>
    <property type="match status" value="1"/>
</dbReference>
<sequence length="403" mass="42969">MGCASSKNADAGADAEKAGPRKPRKTPVTAFDAPGDVDASPRSRKKASARDKNASAGPSSSASGPPVDDSAGTSSSSKSELASIIREVTSELDPDVRAALSDVLSRSSAPRKLSDEYEEVGDAKPLGKGAFSVVYLVRDKRTGSEYAAKVVPMKNYRSDKKRDQVRALLCEAGVAALAKHATVVGLRDVVFEESRIVVIQECCHGGSLLAIVAAGGGAMRERDAKIAVRRVAEALEHLHSKGYVHRDVKLENLLLAKPGDLNSLKLADFGFATAVSGSKPVEKGSAFARKDDVGDRLRGTVEYAAPEVLADLGSSALASKPAVDMWSAGVTVFLMLGGYHLFDASQDAYSNRLRMHVTLQKEYQKPAWQTVSNEAKSMIRKLLCSDAGERMTASQLLKDKWFS</sequence>
<protein>
    <submittedName>
        <fullName evidence="9">Predicted protein</fullName>
    </submittedName>
</protein>
<keyword evidence="3" id="KW-0418">Kinase</keyword>
<dbReference type="InterPro" id="IPR011009">
    <property type="entry name" value="Kinase-like_dom_sf"/>
</dbReference>
<dbReference type="SMART" id="SM00220">
    <property type="entry name" value="S_TKc"/>
    <property type="match status" value="1"/>
</dbReference>
<dbReference type="OMA" id="IIERIGH"/>
<evidence type="ECO:0000256" key="6">
    <source>
        <dbReference type="RuleBase" id="RU000304"/>
    </source>
</evidence>
<feature type="domain" description="Protein kinase" evidence="8">
    <location>
        <begin position="120"/>
        <end position="402"/>
    </location>
</feature>
<evidence type="ECO:0000256" key="2">
    <source>
        <dbReference type="ARBA" id="ARBA00022741"/>
    </source>
</evidence>
<dbReference type="GO" id="GO:0004674">
    <property type="term" value="F:protein serine/threonine kinase activity"/>
    <property type="evidence" value="ECO:0007669"/>
    <property type="project" value="UniProtKB-KW"/>
</dbReference>
<dbReference type="PROSITE" id="PS00107">
    <property type="entry name" value="PROTEIN_KINASE_ATP"/>
    <property type="match status" value="1"/>
</dbReference>
<feature type="binding site" evidence="5">
    <location>
        <position position="154"/>
    </location>
    <ligand>
        <name>ATP</name>
        <dbReference type="ChEBI" id="CHEBI:30616"/>
    </ligand>
</feature>
<dbReference type="InterPro" id="IPR017441">
    <property type="entry name" value="Protein_kinase_ATP_BS"/>
</dbReference>
<dbReference type="Proteomes" id="UP000001876">
    <property type="component" value="Unassembled WGS sequence"/>
</dbReference>
<keyword evidence="4 5" id="KW-0067">ATP-binding</keyword>
<dbReference type="AlphaFoldDB" id="C1MQQ5"/>
<accession>C1MQQ5</accession>
<dbReference type="KEGG" id="mpp:MICPUCDRAFT_33041"/>
<evidence type="ECO:0000256" key="4">
    <source>
        <dbReference type="ARBA" id="ARBA00022840"/>
    </source>
</evidence>
<dbReference type="Gene3D" id="1.10.510.10">
    <property type="entry name" value="Transferase(Phosphotransferase) domain 1"/>
    <property type="match status" value="1"/>
</dbReference>
<dbReference type="EMBL" id="GG663738">
    <property type="protein sequence ID" value="EEH57751.1"/>
    <property type="molecule type" value="Genomic_DNA"/>
</dbReference>
<keyword evidence="2 5" id="KW-0547">Nucleotide-binding</keyword>
<dbReference type="InterPro" id="IPR008271">
    <property type="entry name" value="Ser/Thr_kinase_AS"/>
</dbReference>
<evidence type="ECO:0000256" key="3">
    <source>
        <dbReference type="ARBA" id="ARBA00022777"/>
    </source>
</evidence>